<dbReference type="InterPro" id="IPR027806">
    <property type="entry name" value="HARBI1_dom"/>
</dbReference>
<comment type="cofactor">
    <cofactor evidence="1">
        <name>a divalent metal cation</name>
        <dbReference type="ChEBI" id="CHEBI:60240"/>
    </cofactor>
</comment>
<comment type="caution">
    <text evidence="4">The sequence shown here is derived from an EMBL/GenBank/DDBJ whole genome shotgun (WGS) entry which is preliminary data.</text>
</comment>
<dbReference type="EMBL" id="JABSTR010000008">
    <property type="protein sequence ID" value="KAH9378026.1"/>
    <property type="molecule type" value="Genomic_DNA"/>
</dbReference>
<evidence type="ECO:0000256" key="1">
    <source>
        <dbReference type="ARBA" id="ARBA00001968"/>
    </source>
</evidence>
<evidence type="ECO:0000259" key="3">
    <source>
        <dbReference type="Pfam" id="PF13359"/>
    </source>
</evidence>
<name>A0A9J6GRI3_HAELO</name>
<dbReference type="Pfam" id="PF13359">
    <property type="entry name" value="DDE_Tnp_4"/>
    <property type="match status" value="1"/>
</dbReference>
<dbReference type="AlphaFoldDB" id="A0A9J6GRI3"/>
<proteinExistence type="predicted"/>
<evidence type="ECO:0000313" key="5">
    <source>
        <dbReference type="Proteomes" id="UP000821853"/>
    </source>
</evidence>
<keyword evidence="2" id="KW-0479">Metal-binding</keyword>
<dbReference type="VEuPathDB" id="VectorBase:HLOH_044112"/>
<feature type="domain" description="DDE Tnp4" evidence="3">
    <location>
        <begin position="8"/>
        <end position="59"/>
    </location>
</feature>
<dbReference type="OrthoDB" id="7467139at2759"/>
<evidence type="ECO:0000256" key="2">
    <source>
        <dbReference type="ARBA" id="ARBA00022723"/>
    </source>
</evidence>
<dbReference type="PANTHER" id="PTHR23080">
    <property type="entry name" value="THAP DOMAIN PROTEIN"/>
    <property type="match status" value="1"/>
</dbReference>
<organism evidence="4 5">
    <name type="scientific">Haemaphysalis longicornis</name>
    <name type="common">Bush tick</name>
    <dbReference type="NCBI Taxonomy" id="44386"/>
    <lineage>
        <taxon>Eukaryota</taxon>
        <taxon>Metazoa</taxon>
        <taxon>Ecdysozoa</taxon>
        <taxon>Arthropoda</taxon>
        <taxon>Chelicerata</taxon>
        <taxon>Arachnida</taxon>
        <taxon>Acari</taxon>
        <taxon>Parasitiformes</taxon>
        <taxon>Ixodida</taxon>
        <taxon>Ixodoidea</taxon>
        <taxon>Ixodidae</taxon>
        <taxon>Haemaphysalinae</taxon>
        <taxon>Haemaphysalis</taxon>
    </lineage>
</organism>
<dbReference type="GO" id="GO:0046872">
    <property type="term" value="F:metal ion binding"/>
    <property type="evidence" value="ECO:0007669"/>
    <property type="project" value="UniProtKB-KW"/>
</dbReference>
<keyword evidence="5" id="KW-1185">Reference proteome</keyword>
<dbReference type="Proteomes" id="UP000821853">
    <property type="component" value="Unassembled WGS sequence"/>
</dbReference>
<protein>
    <recommendedName>
        <fullName evidence="3">DDE Tnp4 domain-containing protein</fullName>
    </recommendedName>
</protein>
<accession>A0A9J6GRI3</accession>
<gene>
    <name evidence="4" type="ORF">HPB48_022697</name>
</gene>
<sequence length="90" mass="10292">MPPFLHWQGQETYNIAQVRIHAERMIQRIKLYNILNAQVPTELLPAMSDVFHMCCVLSNLQPPILKPNENYKQAKCNAAPAGDYVQVLQS</sequence>
<evidence type="ECO:0000313" key="4">
    <source>
        <dbReference type="EMBL" id="KAH9378026.1"/>
    </source>
</evidence>
<dbReference type="PANTHER" id="PTHR23080:SF143">
    <property type="entry name" value="SI:DKEY-56D12.4"/>
    <property type="match status" value="1"/>
</dbReference>
<reference evidence="4 5" key="1">
    <citation type="journal article" date="2020" name="Cell">
        <title>Large-Scale Comparative Analyses of Tick Genomes Elucidate Their Genetic Diversity and Vector Capacities.</title>
        <authorList>
            <consortium name="Tick Genome and Microbiome Consortium (TIGMIC)"/>
            <person name="Jia N."/>
            <person name="Wang J."/>
            <person name="Shi W."/>
            <person name="Du L."/>
            <person name="Sun Y."/>
            <person name="Zhan W."/>
            <person name="Jiang J.F."/>
            <person name="Wang Q."/>
            <person name="Zhang B."/>
            <person name="Ji P."/>
            <person name="Bell-Sakyi L."/>
            <person name="Cui X.M."/>
            <person name="Yuan T.T."/>
            <person name="Jiang B.G."/>
            <person name="Yang W.F."/>
            <person name="Lam T.T."/>
            <person name="Chang Q.C."/>
            <person name="Ding S.J."/>
            <person name="Wang X.J."/>
            <person name="Zhu J.G."/>
            <person name="Ruan X.D."/>
            <person name="Zhao L."/>
            <person name="Wei J.T."/>
            <person name="Ye R.Z."/>
            <person name="Que T.C."/>
            <person name="Du C.H."/>
            <person name="Zhou Y.H."/>
            <person name="Cheng J.X."/>
            <person name="Dai P.F."/>
            <person name="Guo W.B."/>
            <person name="Han X.H."/>
            <person name="Huang E.J."/>
            <person name="Li L.F."/>
            <person name="Wei W."/>
            <person name="Gao Y.C."/>
            <person name="Liu J.Z."/>
            <person name="Shao H.Z."/>
            <person name="Wang X."/>
            <person name="Wang C.C."/>
            <person name="Yang T.C."/>
            <person name="Huo Q.B."/>
            <person name="Li W."/>
            <person name="Chen H.Y."/>
            <person name="Chen S.E."/>
            <person name="Zhou L.G."/>
            <person name="Ni X.B."/>
            <person name="Tian J.H."/>
            <person name="Sheng Y."/>
            <person name="Liu T."/>
            <person name="Pan Y.S."/>
            <person name="Xia L.Y."/>
            <person name="Li J."/>
            <person name="Zhao F."/>
            <person name="Cao W.C."/>
        </authorList>
    </citation>
    <scope>NUCLEOTIDE SEQUENCE [LARGE SCALE GENOMIC DNA]</scope>
    <source>
        <strain evidence="4">HaeL-2018</strain>
    </source>
</reference>